<keyword evidence="8 10" id="KW-0067">ATP-binding</keyword>
<feature type="transmembrane region" description="Helical" evidence="12">
    <location>
        <begin position="443"/>
        <end position="460"/>
    </location>
</feature>
<evidence type="ECO:0000256" key="12">
    <source>
        <dbReference type="SAM" id="Phobius"/>
    </source>
</evidence>
<evidence type="ECO:0000256" key="3">
    <source>
        <dbReference type="ARBA" id="ARBA00022574"/>
    </source>
</evidence>
<feature type="compositionally biased region" description="Low complexity" evidence="11">
    <location>
        <begin position="288"/>
        <end position="298"/>
    </location>
</feature>
<dbReference type="SUPFAM" id="SSF82171">
    <property type="entry name" value="DPP6 N-terminal domain-like"/>
    <property type="match status" value="1"/>
</dbReference>
<dbReference type="PROSITE" id="PS00678">
    <property type="entry name" value="WD_REPEATS_1"/>
    <property type="match status" value="1"/>
</dbReference>
<dbReference type="Gene3D" id="2.130.10.10">
    <property type="entry name" value="YVTN repeat-like/Quinoprotein amine dehydrogenase"/>
    <property type="match status" value="2"/>
</dbReference>
<feature type="transmembrane region" description="Helical" evidence="12">
    <location>
        <begin position="398"/>
        <end position="423"/>
    </location>
</feature>
<evidence type="ECO:0000256" key="10">
    <source>
        <dbReference type="PROSITE-ProRule" id="PRU10141"/>
    </source>
</evidence>
<feature type="transmembrane region" description="Helical" evidence="12">
    <location>
        <begin position="331"/>
        <end position="354"/>
    </location>
</feature>
<dbReference type="PROSITE" id="PS50011">
    <property type="entry name" value="PROTEIN_KINASE_DOM"/>
    <property type="match status" value="1"/>
</dbReference>
<evidence type="ECO:0000256" key="6">
    <source>
        <dbReference type="ARBA" id="ARBA00022741"/>
    </source>
</evidence>
<keyword evidence="2" id="KW-0723">Serine/threonine-protein kinase</keyword>
<proteinExistence type="predicted"/>
<dbReference type="InterPro" id="IPR015943">
    <property type="entry name" value="WD40/YVTN_repeat-like_dom_sf"/>
</dbReference>
<dbReference type="PANTHER" id="PTHR43289">
    <property type="entry name" value="MITOGEN-ACTIVATED PROTEIN KINASE KINASE KINASE 20-RELATED"/>
    <property type="match status" value="1"/>
</dbReference>
<dbReference type="OrthoDB" id="9762169at2"/>
<dbReference type="InterPro" id="IPR001680">
    <property type="entry name" value="WD40_rpt"/>
</dbReference>
<gene>
    <name evidence="14" type="ORF">FNH05_15810</name>
</gene>
<name>A0A558CP73_9PSEU</name>
<dbReference type="Proteomes" id="UP000320011">
    <property type="component" value="Unassembled WGS sequence"/>
</dbReference>
<dbReference type="EC" id="2.7.11.1" evidence="1"/>
<evidence type="ECO:0000256" key="4">
    <source>
        <dbReference type="ARBA" id="ARBA00022679"/>
    </source>
</evidence>
<feature type="repeat" description="WD" evidence="9">
    <location>
        <begin position="526"/>
        <end position="560"/>
    </location>
</feature>
<keyword evidence="15" id="KW-1185">Reference proteome</keyword>
<keyword evidence="7 14" id="KW-0418">Kinase</keyword>
<comment type="caution">
    <text evidence="14">The sequence shown here is derived from an EMBL/GenBank/DDBJ whole genome shotgun (WGS) entry which is preliminary data.</text>
</comment>
<dbReference type="PROSITE" id="PS00107">
    <property type="entry name" value="PROTEIN_KINASE_ATP"/>
    <property type="match status" value="1"/>
</dbReference>
<dbReference type="SUPFAM" id="SSF56112">
    <property type="entry name" value="Protein kinase-like (PK-like)"/>
    <property type="match status" value="1"/>
</dbReference>
<feature type="binding site" evidence="10">
    <location>
        <position position="58"/>
    </location>
    <ligand>
        <name>ATP</name>
        <dbReference type="ChEBI" id="CHEBI:30616"/>
    </ligand>
</feature>
<dbReference type="SMART" id="SM00220">
    <property type="entry name" value="S_TKc"/>
    <property type="match status" value="1"/>
</dbReference>
<dbReference type="GO" id="GO:0004674">
    <property type="term" value="F:protein serine/threonine kinase activity"/>
    <property type="evidence" value="ECO:0007669"/>
    <property type="project" value="UniProtKB-KW"/>
</dbReference>
<keyword evidence="5" id="KW-0677">Repeat</keyword>
<keyword evidence="12" id="KW-0472">Membrane</keyword>
<dbReference type="PROSITE" id="PS50082">
    <property type="entry name" value="WD_REPEATS_2"/>
    <property type="match status" value="1"/>
</dbReference>
<dbReference type="AlphaFoldDB" id="A0A558CP73"/>
<dbReference type="Gene3D" id="1.10.510.10">
    <property type="entry name" value="Transferase(Phosphotransferase) domain 1"/>
    <property type="match status" value="1"/>
</dbReference>
<dbReference type="SMART" id="SM00320">
    <property type="entry name" value="WD40"/>
    <property type="match status" value="4"/>
</dbReference>
<dbReference type="InterPro" id="IPR008271">
    <property type="entry name" value="Ser/Thr_kinase_AS"/>
</dbReference>
<reference evidence="14 15" key="1">
    <citation type="submission" date="2019-07" db="EMBL/GenBank/DDBJ databases">
        <authorList>
            <person name="Duangmal K."/>
            <person name="Teo W.F.A."/>
        </authorList>
    </citation>
    <scope>NUCLEOTIDE SEQUENCE [LARGE SCALE GENOMIC DNA]</scope>
    <source>
        <strain evidence="14 15">TBRC 6029</strain>
    </source>
</reference>
<keyword evidence="12" id="KW-0812">Transmembrane</keyword>
<protein>
    <recommendedName>
        <fullName evidence="1">non-specific serine/threonine protein kinase</fullName>
        <ecNumber evidence="1">2.7.11.1</ecNumber>
    </recommendedName>
</protein>
<dbReference type="PROSITE" id="PS00108">
    <property type="entry name" value="PROTEIN_KINASE_ST"/>
    <property type="match status" value="1"/>
</dbReference>
<evidence type="ECO:0000256" key="1">
    <source>
        <dbReference type="ARBA" id="ARBA00012513"/>
    </source>
</evidence>
<feature type="transmembrane region" description="Helical" evidence="12">
    <location>
        <begin position="481"/>
        <end position="500"/>
    </location>
</feature>
<sequence>MENVVPSSSASNVPPTEAAPGLTLADGRYRLLRPLGRGGYGRVWLAQDRVLGVEVAVKEVAVPPGSTAAVTAEVIERATLEARHAARLRDHPNIVTVHDVLVERGTPWTVMQYVPGRSLADEIESNGPVPLPVARRVAVAMLSALSACHEAGVIHRDVKPHNIMLAEDGTPMLTDFGIAKATGQAGMTEEGMVVGSVAYIAPERAKGQDATAASDLFSLGVTLYHAVEGASPFDRGSGMATLAAVLLDDLPEPVNAGPLTPLIQGLTAKDPDVRWTAGQATALLDGQPPTAAPTAPLPADRESPGGHTPTRHETAILEHTTSPHRPTGRHAVVAVTALAAVFVALLIGGLIRFVRGDGVAVLHTLGLGFQGGIALDAVLVGALFAATTRLIPTRAGRIVGAAAFLLGATATALTLLAALAAFGEVKRVPGRNVRFVIGSKQDVPVLLLTLLVVAVLLSAGRVWAARRARRRPGPRHPGRPTVVAVDAVALAGALLAWALWPAPLAPAPPSIAQLGVLTGPVTTYYVEKVTFSADGRSLATVYDDQTVQVWDVAARRPVGQLLGPFGRYSWGADAALGADGRTLTTTKVENGDCVVQSWDAATGHQTGRLDVDLTIDGKWRGPIQKAALSAEGRVLAVTPEQRESANSSTYPSVQLWDVTGGRHIGSAGLTSDEGPDVKLSPDGRIVVTLAADPVEGTHLTLWDVAGQQRMGDMITLPAGEELKDYAFSPDGRLLVTASSSDSDTTTVRLWDVSSHNQARQPITIPWTIATVALSPDGHTLAAVGGALGLWNTDTGRQIGGGTPGTGAALAFSPDGRTLAARGDHGTLRLLSVPSS</sequence>
<keyword evidence="3 9" id="KW-0853">WD repeat</keyword>
<keyword evidence="6 10" id="KW-0547">Nucleotide-binding</keyword>
<dbReference type="InterPro" id="IPR017441">
    <property type="entry name" value="Protein_kinase_ATP_BS"/>
</dbReference>
<keyword evidence="12" id="KW-1133">Transmembrane helix</keyword>
<evidence type="ECO:0000313" key="14">
    <source>
        <dbReference type="EMBL" id="TVT50571.1"/>
    </source>
</evidence>
<evidence type="ECO:0000256" key="7">
    <source>
        <dbReference type="ARBA" id="ARBA00022777"/>
    </source>
</evidence>
<reference evidence="14 15" key="2">
    <citation type="submission" date="2019-08" db="EMBL/GenBank/DDBJ databases">
        <title>Amycolatopsis acidicola sp. nov., isolated from peat swamp forest soil.</title>
        <authorList>
            <person name="Srisuk N."/>
        </authorList>
    </citation>
    <scope>NUCLEOTIDE SEQUENCE [LARGE SCALE GENOMIC DNA]</scope>
    <source>
        <strain evidence="14 15">TBRC 6029</strain>
    </source>
</reference>
<accession>A0A558CP73</accession>
<dbReference type="GO" id="GO:0005524">
    <property type="term" value="F:ATP binding"/>
    <property type="evidence" value="ECO:0007669"/>
    <property type="project" value="UniProtKB-UniRule"/>
</dbReference>
<keyword evidence="4" id="KW-0808">Transferase</keyword>
<feature type="domain" description="Protein kinase" evidence="13">
    <location>
        <begin position="29"/>
        <end position="290"/>
    </location>
</feature>
<dbReference type="Gene3D" id="3.30.200.20">
    <property type="entry name" value="Phosphorylase Kinase, domain 1"/>
    <property type="match status" value="1"/>
</dbReference>
<organism evidence="14 15">
    <name type="scientific">Amycolatopsis rhizosphaerae</name>
    <dbReference type="NCBI Taxonomy" id="2053003"/>
    <lineage>
        <taxon>Bacteria</taxon>
        <taxon>Bacillati</taxon>
        <taxon>Actinomycetota</taxon>
        <taxon>Actinomycetes</taxon>
        <taxon>Pseudonocardiales</taxon>
        <taxon>Pseudonocardiaceae</taxon>
        <taxon>Amycolatopsis</taxon>
    </lineage>
</organism>
<dbReference type="InterPro" id="IPR000719">
    <property type="entry name" value="Prot_kinase_dom"/>
</dbReference>
<dbReference type="InterPro" id="IPR011009">
    <property type="entry name" value="Kinase-like_dom_sf"/>
</dbReference>
<feature type="region of interest" description="Disordered" evidence="11">
    <location>
        <begin position="281"/>
        <end position="311"/>
    </location>
</feature>
<dbReference type="PANTHER" id="PTHR43289:SF6">
    <property type="entry name" value="SERINE_THREONINE-PROTEIN KINASE NEKL-3"/>
    <property type="match status" value="1"/>
</dbReference>
<dbReference type="CDD" id="cd14014">
    <property type="entry name" value="STKc_PknB_like"/>
    <property type="match status" value="1"/>
</dbReference>
<evidence type="ECO:0000256" key="8">
    <source>
        <dbReference type="ARBA" id="ARBA00022840"/>
    </source>
</evidence>
<feature type="compositionally biased region" description="Basic and acidic residues" evidence="11">
    <location>
        <begin position="299"/>
        <end position="311"/>
    </location>
</feature>
<evidence type="ECO:0000259" key="13">
    <source>
        <dbReference type="PROSITE" id="PS50011"/>
    </source>
</evidence>
<evidence type="ECO:0000256" key="2">
    <source>
        <dbReference type="ARBA" id="ARBA00022527"/>
    </source>
</evidence>
<evidence type="ECO:0000256" key="11">
    <source>
        <dbReference type="SAM" id="MobiDB-lite"/>
    </source>
</evidence>
<dbReference type="EMBL" id="VJWX01000138">
    <property type="protein sequence ID" value="TVT50571.1"/>
    <property type="molecule type" value="Genomic_DNA"/>
</dbReference>
<dbReference type="InterPro" id="IPR019775">
    <property type="entry name" value="WD40_repeat_CS"/>
</dbReference>
<dbReference type="Pfam" id="PF00069">
    <property type="entry name" value="Pkinase"/>
    <property type="match status" value="1"/>
</dbReference>
<dbReference type="Pfam" id="PF00400">
    <property type="entry name" value="WD40"/>
    <property type="match status" value="2"/>
</dbReference>
<feature type="transmembrane region" description="Helical" evidence="12">
    <location>
        <begin position="360"/>
        <end position="386"/>
    </location>
</feature>
<evidence type="ECO:0000256" key="9">
    <source>
        <dbReference type="PROSITE-ProRule" id="PRU00221"/>
    </source>
</evidence>
<evidence type="ECO:0000313" key="15">
    <source>
        <dbReference type="Proteomes" id="UP000320011"/>
    </source>
</evidence>
<evidence type="ECO:0000256" key="5">
    <source>
        <dbReference type="ARBA" id="ARBA00022737"/>
    </source>
</evidence>